<organism evidence="2 3">
    <name type="scientific">Rhizophlyctis rosea</name>
    <dbReference type="NCBI Taxonomy" id="64517"/>
    <lineage>
        <taxon>Eukaryota</taxon>
        <taxon>Fungi</taxon>
        <taxon>Fungi incertae sedis</taxon>
        <taxon>Chytridiomycota</taxon>
        <taxon>Chytridiomycota incertae sedis</taxon>
        <taxon>Chytridiomycetes</taxon>
        <taxon>Rhizophlyctidales</taxon>
        <taxon>Rhizophlyctidaceae</taxon>
        <taxon>Rhizophlyctis</taxon>
    </lineage>
</organism>
<feature type="non-terminal residue" evidence="2">
    <location>
        <position position="1"/>
    </location>
</feature>
<reference evidence="2" key="1">
    <citation type="submission" date="2020-05" db="EMBL/GenBank/DDBJ databases">
        <title>Phylogenomic resolution of chytrid fungi.</title>
        <authorList>
            <person name="Stajich J.E."/>
            <person name="Amses K."/>
            <person name="Simmons R."/>
            <person name="Seto K."/>
            <person name="Myers J."/>
            <person name="Bonds A."/>
            <person name="Quandt C.A."/>
            <person name="Barry K."/>
            <person name="Liu P."/>
            <person name="Grigoriev I."/>
            <person name="Longcore J.E."/>
            <person name="James T.Y."/>
        </authorList>
    </citation>
    <scope>NUCLEOTIDE SEQUENCE</scope>
    <source>
        <strain evidence="2">JEL0318</strain>
    </source>
</reference>
<evidence type="ECO:0000256" key="1">
    <source>
        <dbReference type="SAM" id="MobiDB-lite"/>
    </source>
</evidence>
<sequence>KTRKTPGLSTLASGHSEPVLMWAEAFSKLLSCQLENCFLAITPGQQNGKLGIHKVSFEEEGVQPLHSKEQNLAPTRFPTGKRKDTDVSKQGRALDLQKIDLQKVLSAKASEHVIKVM</sequence>
<evidence type="ECO:0000313" key="3">
    <source>
        <dbReference type="Proteomes" id="UP001212841"/>
    </source>
</evidence>
<proteinExistence type="predicted"/>
<dbReference type="AlphaFoldDB" id="A0AAD5S5H8"/>
<keyword evidence="3" id="KW-1185">Reference proteome</keyword>
<accession>A0AAD5S5H8</accession>
<gene>
    <name evidence="2" type="ORF">HK097_001854</name>
</gene>
<name>A0AAD5S5H8_9FUNG</name>
<comment type="caution">
    <text evidence="2">The sequence shown here is derived from an EMBL/GenBank/DDBJ whole genome shotgun (WGS) entry which is preliminary data.</text>
</comment>
<evidence type="ECO:0000313" key="2">
    <source>
        <dbReference type="EMBL" id="KAJ3042992.1"/>
    </source>
</evidence>
<dbReference type="Proteomes" id="UP001212841">
    <property type="component" value="Unassembled WGS sequence"/>
</dbReference>
<dbReference type="EMBL" id="JADGJD010001383">
    <property type="protein sequence ID" value="KAJ3042992.1"/>
    <property type="molecule type" value="Genomic_DNA"/>
</dbReference>
<protein>
    <submittedName>
        <fullName evidence="2">Uncharacterized protein</fullName>
    </submittedName>
</protein>
<feature type="region of interest" description="Disordered" evidence="1">
    <location>
        <begin position="63"/>
        <end position="89"/>
    </location>
</feature>